<proteinExistence type="predicted"/>
<feature type="region of interest" description="Disordered" evidence="1">
    <location>
        <begin position="122"/>
        <end position="147"/>
    </location>
</feature>
<evidence type="ECO:0000256" key="1">
    <source>
        <dbReference type="SAM" id="MobiDB-lite"/>
    </source>
</evidence>
<feature type="compositionally biased region" description="Low complexity" evidence="1">
    <location>
        <begin position="1"/>
        <end position="18"/>
    </location>
</feature>
<feature type="compositionally biased region" description="Polar residues" evidence="1">
    <location>
        <begin position="319"/>
        <end position="334"/>
    </location>
</feature>
<feature type="region of interest" description="Disordered" evidence="1">
    <location>
        <begin position="1"/>
        <end position="99"/>
    </location>
</feature>
<feature type="compositionally biased region" description="Polar residues" evidence="1">
    <location>
        <begin position="506"/>
        <end position="517"/>
    </location>
</feature>
<reference evidence="2" key="1">
    <citation type="journal article" date="2020" name="Stud. Mycol.">
        <title>101 Dothideomycetes genomes: a test case for predicting lifestyles and emergence of pathogens.</title>
        <authorList>
            <person name="Haridas S."/>
            <person name="Albert R."/>
            <person name="Binder M."/>
            <person name="Bloem J."/>
            <person name="Labutti K."/>
            <person name="Salamov A."/>
            <person name="Andreopoulos B."/>
            <person name="Baker S."/>
            <person name="Barry K."/>
            <person name="Bills G."/>
            <person name="Bluhm B."/>
            <person name="Cannon C."/>
            <person name="Castanera R."/>
            <person name="Culley D."/>
            <person name="Daum C."/>
            <person name="Ezra D."/>
            <person name="Gonzalez J."/>
            <person name="Henrissat B."/>
            <person name="Kuo A."/>
            <person name="Liang C."/>
            <person name="Lipzen A."/>
            <person name="Lutzoni F."/>
            <person name="Magnuson J."/>
            <person name="Mondo S."/>
            <person name="Nolan M."/>
            <person name="Ohm R."/>
            <person name="Pangilinan J."/>
            <person name="Park H.-J."/>
            <person name="Ramirez L."/>
            <person name="Alfaro M."/>
            <person name="Sun H."/>
            <person name="Tritt A."/>
            <person name="Yoshinaga Y."/>
            <person name="Zwiers L.-H."/>
            <person name="Turgeon B."/>
            <person name="Goodwin S."/>
            <person name="Spatafora J."/>
            <person name="Crous P."/>
            <person name="Grigoriev I."/>
        </authorList>
    </citation>
    <scope>NUCLEOTIDE SEQUENCE</scope>
    <source>
        <strain evidence="2">CBS 116435</strain>
    </source>
</reference>
<feature type="region of interest" description="Disordered" evidence="1">
    <location>
        <begin position="218"/>
        <end position="276"/>
    </location>
</feature>
<feature type="region of interest" description="Disordered" evidence="1">
    <location>
        <begin position="378"/>
        <end position="466"/>
    </location>
</feature>
<evidence type="ECO:0000313" key="2">
    <source>
        <dbReference type="EMBL" id="KAF2722401.1"/>
    </source>
</evidence>
<name>A0A9P4URB8_9PEZI</name>
<protein>
    <submittedName>
        <fullName evidence="2">Uncharacterized protein</fullName>
    </submittedName>
</protein>
<dbReference type="Proteomes" id="UP000799441">
    <property type="component" value="Unassembled WGS sequence"/>
</dbReference>
<evidence type="ECO:0000313" key="3">
    <source>
        <dbReference type="Proteomes" id="UP000799441"/>
    </source>
</evidence>
<feature type="compositionally biased region" description="Polar residues" evidence="1">
    <location>
        <begin position="561"/>
        <end position="579"/>
    </location>
</feature>
<feature type="region of interest" description="Disordered" evidence="1">
    <location>
        <begin position="310"/>
        <end position="334"/>
    </location>
</feature>
<feature type="compositionally biased region" description="Polar residues" evidence="1">
    <location>
        <begin position="414"/>
        <end position="429"/>
    </location>
</feature>
<organism evidence="2 3">
    <name type="scientific">Polychaeton citri CBS 116435</name>
    <dbReference type="NCBI Taxonomy" id="1314669"/>
    <lineage>
        <taxon>Eukaryota</taxon>
        <taxon>Fungi</taxon>
        <taxon>Dikarya</taxon>
        <taxon>Ascomycota</taxon>
        <taxon>Pezizomycotina</taxon>
        <taxon>Dothideomycetes</taxon>
        <taxon>Dothideomycetidae</taxon>
        <taxon>Capnodiales</taxon>
        <taxon>Capnodiaceae</taxon>
        <taxon>Polychaeton</taxon>
    </lineage>
</organism>
<feature type="region of interest" description="Disordered" evidence="1">
    <location>
        <begin position="484"/>
        <end position="517"/>
    </location>
</feature>
<feature type="compositionally biased region" description="Polar residues" evidence="1">
    <location>
        <begin position="19"/>
        <end position="32"/>
    </location>
</feature>
<feature type="region of interest" description="Disordered" evidence="1">
    <location>
        <begin position="561"/>
        <end position="590"/>
    </location>
</feature>
<feature type="compositionally biased region" description="Polar residues" evidence="1">
    <location>
        <begin position="50"/>
        <end position="69"/>
    </location>
</feature>
<dbReference type="OrthoDB" id="5402147at2759"/>
<dbReference type="EMBL" id="MU003783">
    <property type="protein sequence ID" value="KAF2722401.1"/>
    <property type="molecule type" value="Genomic_DNA"/>
</dbReference>
<sequence length="622" mass="68876">MAFQQPQQRPQTQRPSSPVNQGNALQAAQQPSPGRRRTIEESQEWILFSPANNGDLLSTTSQTPRTATHLSDVGSLETHVRSQPFASSEDAGDASNALGTDIDDDVSLDSLDDGLHAFHHPFSTSSNHLDMSGGTVLPTHDGLGTFPSSAGLQEQLWQFERYNPHRRRSHVRRKSSIQRRIDELEEEHELHPEGERTARIEKWRLEQSRAVLEEIERETKRRQRRMSRASGVSATTDDDDSQAPLEAIAEQRSDTPVQEEQPAAVETVGPEQEPAQESFWQRITKRVIQDLIGLDDTTLSVIFGEQLVEDPSPTPTQPSPIAQQAAQESRATLQNQTPTWEVKLLDRIARELGVLVHQLSEHERGAFSTYMRAIGEEPGYAGMPAPRTDAEAATRPSRQRKRRLSNLEHPAAPSSESQFFKPTIPQNLTLPLEAPDSSLWGIDEEPSKPTAADEAATRQQQQEQQCWEQDIDVRMIFSYLRRRFSSTPTPPAPTPTTTGPLPASWATASNAHPLGTSQDSIRRAELIKRQHPLVSRAAERAAAAAQTRRRDSILKRHHVQTITQRRAAGSSSCASQSTNKRSRHSKSASLVSSRNYWDLGGSFGSVSVSEGAGGALGVWGEV</sequence>
<gene>
    <name evidence="2" type="ORF">K431DRAFT_319797</name>
</gene>
<accession>A0A9P4URB8</accession>
<dbReference type="AlphaFoldDB" id="A0A9P4URB8"/>
<comment type="caution">
    <text evidence="2">The sequence shown here is derived from an EMBL/GenBank/DDBJ whole genome shotgun (WGS) entry which is preliminary data.</text>
</comment>
<keyword evidence="3" id="KW-1185">Reference proteome</keyword>